<protein>
    <submittedName>
        <fullName evidence="3">2477_t:CDS:1</fullName>
    </submittedName>
</protein>
<dbReference type="AlphaFoldDB" id="A0A9N9NF02"/>
<proteinExistence type="predicted"/>
<keyword evidence="4" id="KW-1185">Reference proteome</keyword>
<dbReference type="PROSITE" id="PS50010">
    <property type="entry name" value="DH_2"/>
    <property type="match status" value="1"/>
</dbReference>
<organism evidence="3 4">
    <name type="scientific">Acaulospora morrowiae</name>
    <dbReference type="NCBI Taxonomy" id="94023"/>
    <lineage>
        <taxon>Eukaryota</taxon>
        <taxon>Fungi</taxon>
        <taxon>Fungi incertae sedis</taxon>
        <taxon>Mucoromycota</taxon>
        <taxon>Glomeromycotina</taxon>
        <taxon>Glomeromycetes</taxon>
        <taxon>Diversisporales</taxon>
        <taxon>Acaulosporaceae</taxon>
        <taxon>Acaulospora</taxon>
    </lineage>
</organism>
<evidence type="ECO:0000313" key="4">
    <source>
        <dbReference type="Proteomes" id="UP000789342"/>
    </source>
</evidence>
<dbReference type="SUPFAM" id="SSF50729">
    <property type="entry name" value="PH domain-like"/>
    <property type="match status" value="1"/>
</dbReference>
<feature type="compositionally biased region" description="Polar residues" evidence="1">
    <location>
        <begin position="579"/>
        <end position="594"/>
    </location>
</feature>
<dbReference type="Pfam" id="PF00621">
    <property type="entry name" value="RhoGEF"/>
    <property type="match status" value="1"/>
</dbReference>
<dbReference type="Proteomes" id="UP000789342">
    <property type="component" value="Unassembled WGS sequence"/>
</dbReference>
<name>A0A9N9NF02_9GLOM</name>
<comment type="caution">
    <text evidence="3">The sequence shown here is derived from an EMBL/GenBank/DDBJ whole genome shotgun (WGS) entry which is preliminary data.</text>
</comment>
<feature type="compositionally biased region" description="Polar residues" evidence="1">
    <location>
        <begin position="409"/>
        <end position="419"/>
    </location>
</feature>
<feature type="non-terminal residue" evidence="3">
    <location>
        <position position="635"/>
    </location>
</feature>
<accession>A0A9N9NF02</accession>
<feature type="compositionally biased region" description="Basic and acidic residues" evidence="1">
    <location>
        <begin position="481"/>
        <end position="490"/>
    </location>
</feature>
<dbReference type="EMBL" id="CAJVPV010025248">
    <property type="protein sequence ID" value="CAG8728497.1"/>
    <property type="molecule type" value="Genomic_DNA"/>
</dbReference>
<gene>
    <name evidence="3" type="ORF">AMORRO_LOCUS13837</name>
</gene>
<evidence type="ECO:0000256" key="1">
    <source>
        <dbReference type="SAM" id="MobiDB-lite"/>
    </source>
</evidence>
<feature type="domain" description="DH" evidence="2">
    <location>
        <begin position="1"/>
        <end position="136"/>
    </location>
</feature>
<feature type="compositionally biased region" description="Basic and acidic residues" evidence="1">
    <location>
        <begin position="421"/>
        <end position="431"/>
    </location>
</feature>
<dbReference type="GO" id="GO:0005085">
    <property type="term" value="F:guanyl-nucleotide exchange factor activity"/>
    <property type="evidence" value="ECO:0007669"/>
    <property type="project" value="InterPro"/>
</dbReference>
<feature type="non-terminal residue" evidence="3">
    <location>
        <position position="1"/>
    </location>
</feature>
<sequence>EVYKQNQNFYSRLTILGGDKKSAKELGDTLINWIDEMEGPYTKYCLKFQQGVDSLPEVERNIALQQALSDISAEMNIPVSLDFFIDMPMKRIHYYKKLYSRMLNITEPGRSDNSVLSTVNNRIDALIDLEKQARSSIPSEETRVLTDISARNSSPLKTSMASTSIPRNNQQLELESLGDYENISPEAKKEPRSVTDMIISKIFDETDQYQSHNTKQESRRDQNNSIKYPDADAFTKGWTLSELEKCIDYSRVMDLISKQVKKMSVSLLPPNLPFDRKIVLYSDFVMEVPKIQETESNGRAYINAHVFLLTDLLLICQKIEPEAKRENSDLEFYLLYPPLSGRHLTITDISREGEMVEITLLNRESLILFPTDAETKLIWLKELSKIIEFANNPRRTISIFVRNSQLSRKNSSSGTLSRKSSFKESGSDEHSLSTNDHTVASVNHNILTNANPISPPTEFNPIHDRTIIEAQTPLPSNEHNLLYDDSKGSRETSTPPLSALNRKSSRGNNKDPMETPAPSASNRKKSYSNLKSSREISTPPLPKIELPALNRKSSYNNIKSSREISTPPLPKTELPALNRKSSYNNIKSSRETSTPPLPKTELPALNRKPSNSNIKSSRETSTPPLPKTELPALNR</sequence>
<evidence type="ECO:0000259" key="2">
    <source>
        <dbReference type="PROSITE" id="PS50010"/>
    </source>
</evidence>
<dbReference type="InterPro" id="IPR035899">
    <property type="entry name" value="DBL_dom_sf"/>
</dbReference>
<feature type="compositionally biased region" description="Polar residues" evidence="1">
    <location>
        <begin position="608"/>
        <end position="622"/>
    </location>
</feature>
<dbReference type="SUPFAM" id="SSF48065">
    <property type="entry name" value="DBL homology domain (DH-domain)"/>
    <property type="match status" value="1"/>
</dbReference>
<feature type="region of interest" description="Disordered" evidence="1">
    <location>
        <begin position="409"/>
        <end position="434"/>
    </location>
</feature>
<evidence type="ECO:0000313" key="3">
    <source>
        <dbReference type="EMBL" id="CAG8728497.1"/>
    </source>
</evidence>
<feature type="region of interest" description="Disordered" evidence="1">
    <location>
        <begin position="471"/>
        <end position="635"/>
    </location>
</feature>
<reference evidence="3" key="1">
    <citation type="submission" date="2021-06" db="EMBL/GenBank/DDBJ databases">
        <authorList>
            <person name="Kallberg Y."/>
            <person name="Tangrot J."/>
            <person name="Rosling A."/>
        </authorList>
    </citation>
    <scope>NUCLEOTIDE SEQUENCE</scope>
    <source>
        <strain evidence="3">CL551</strain>
    </source>
</reference>
<dbReference type="InterPro" id="IPR000219">
    <property type="entry name" value="DH_dom"/>
</dbReference>
<feature type="region of interest" description="Disordered" evidence="1">
    <location>
        <begin position="205"/>
        <end position="227"/>
    </location>
</feature>
<dbReference type="Gene3D" id="1.20.900.10">
    <property type="entry name" value="Dbl homology (DH) domain"/>
    <property type="match status" value="1"/>
</dbReference>
<dbReference type="OrthoDB" id="6244550at2759"/>